<dbReference type="EMBL" id="FWXW01000001">
    <property type="protein sequence ID" value="SMC41133.1"/>
    <property type="molecule type" value="Genomic_DNA"/>
</dbReference>
<name>A0A1W1YYC8_9FIRM</name>
<sequence length="40" mass="4418">MSGKKRKGGNKTQPDSYINLVTALINLVLAVILLYEKLKS</sequence>
<feature type="transmembrane region" description="Helical" evidence="1">
    <location>
        <begin position="16"/>
        <end position="35"/>
    </location>
</feature>
<dbReference type="RefSeq" id="WP_278308987.1">
    <property type="nucleotide sequence ID" value="NZ_FWXW01000001.1"/>
</dbReference>
<gene>
    <name evidence="2" type="ORF">SAMN02745168_0776</name>
</gene>
<protein>
    <submittedName>
        <fullName evidence="2">Uncharacterized protein</fullName>
    </submittedName>
</protein>
<proteinExistence type="predicted"/>
<accession>A0A1W1YYC8</accession>
<dbReference type="Proteomes" id="UP000192790">
    <property type="component" value="Unassembled WGS sequence"/>
</dbReference>
<evidence type="ECO:0000256" key="1">
    <source>
        <dbReference type="SAM" id="Phobius"/>
    </source>
</evidence>
<keyword evidence="1" id="KW-0472">Membrane</keyword>
<evidence type="ECO:0000313" key="2">
    <source>
        <dbReference type="EMBL" id="SMC41133.1"/>
    </source>
</evidence>
<keyword evidence="3" id="KW-1185">Reference proteome</keyword>
<dbReference type="AlphaFoldDB" id="A0A1W1YYC8"/>
<reference evidence="2 3" key="1">
    <citation type="submission" date="2017-04" db="EMBL/GenBank/DDBJ databases">
        <authorList>
            <person name="Afonso C.L."/>
            <person name="Miller P.J."/>
            <person name="Scott M.A."/>
            <person name="Spackman E."/>
            <person name="Goraichik I."/>
            <person name="Dimitrov K.M."/>
            <person name="Suarez D.L."/>
            <person name="Swayne D.E."/>
        </authorList>
    </citation>
    <scope>NUCLEOTIDE SEQUENCE [LARGE SCALE GENOMIC DNA]</scope>
    <source>
        <strain evidence="2 3">DSM 12816</strain>
    </source>
</reference>
<keyword evidence="1" id="KW-0812">Transmembrane</keyword>
<organism evidence="2 3">
    <name type="scientific">Papillibacter cinnamivorans DSM 12816</name>
    <dbReference type="NCBI Taxonomy" id="1122930"/>
    <lineage>
        <taxon>Bacteria</taxon>
        <taxon>Bacillati</taxon>
        <taxon>Bacillota</taxon>
        <taxon>Clostridia</taxon>
        <taxon>Eubacteriales</taxon>
        <taxon>Oscillospiraceae</taxon>
        <taxon>Papillibacter</taxon>
    </lineage>
</organism>
<keyword evidence="1" id="KW-1133">Transmembrane helix</keyword>
<evidence type="ECO:0000313" key="3">
    <source>
        <dbReference type="Proteomes" id="UP000192790"/>
    </source>
</evidence>